<evidence type="ECO:0000256" key="11">
    <source>
        <dbReference type="SAM" id="MobiDB-lite"/>
    </source>
</evidence>
<keyword evidence="4" id="KW-0479">Metal-binding</keyword>
<evidence type="ECO:0000256" key="1">
    <source>
        <dbReference type="ARBA" id="ARBA00004123"/>
    </source>
</evidence>
<dbReference type="GO" id="GO:0003677">
    <property type="term" value="F:DNA binding"/>
    <property type="evidence" value="ECO:0007669"/>
    <property type="project" value="UniProtKB-KW"/>
</dbReference>
<dbReference type="KEGG" id="dpte:113792169"/>
<evidence type="ECO:0000259" key="12">
    <source>
        <dbReference type="Pfam" id="PF13866"/>
    </source>
</evidence>
<feature type="domain" description="Histone deacetylase complex subunit SAP30 Sin3 binding" evidence="13">
    <location>
        <begin position="276"/>
        <end position="328"/>
    </location>
</feature>
<keyword evidence="8" id="KW-0238">DNA-binding</keyword>
<dbReference type="RefSeq" id="XP_027197874.1">
    <property type="nucleotide sequence ID" value="XM_027342073.1"/>
</dbReference>
<organism evidence="14 15">
    <name type="scientific">Dermatophagoides pteronyssinus</name>
    <name type="common">European house dust mite</name>
    <dbReference type="NCBI Taxonomy" id="6956"/>
    <lineage>
        <taxon>Eukaryota</taxon>
        <taxon>Metazoa</taxon>
        <taxon>Ecdysozoa</taxon>
        <taxon>Arthropoda</taxon>
        <taxon>Chelicerata</taxon>
        <taxon>Arachnida</taxon>
        <taxon>Acari</taxon>
        <taxon>Acariformes</taxon>
        <taxon>Sarcoptiformes</taxon>
        <taxon>Astigmata</taxon>
        <taxon>Psoroptidia</taxon>
        <taxon>Analgoidea</taxon>
        <taxon>Pyroglyphidae</taxon>
        <taxon>Dermatophagoidinae</taxon>
        <taxon>Dermatophagoides</taxon>
    </lineage>
</organism>
<reference evidence="15" key="1">
    <citation type="submission" date="2025-08" db="UniProtKB">
        <authorList>
            <consortium name="RefSeq"/>
        </authorList>
    </citation>
    <scope>IDENTIFICATION</scope>
    <source>
        <strain evidence="15">Airmid</strain>
    </source>
</reference>
<dbReference type="GO" id="GO:0000118">
    <property type="term" value="C:histone deacetylase complex"/>
    <property type="evidence" value="ECO:0007669"/>
    <property type="project" value="TreeGrafter"/>
</dbReference>
<keyword evidence="14" id="KW-1185">Reference proteome</keyword>
<sequence length="354" mass="39023">MGINPQQQQQSNNNSSINYQITTINPPTTTTTLNGGNIGSTIITTGSGGGGGGNIIGTITNLVNMNLTSVSVSAATPSTITTTTTASTTITNNPNTITTIATTTNNNNNNNALSLCCLIENGTKCTRNAGNASYSKRIEKQVAQRKLQLIVDPRSSHAYICEHHKQIIQSIRTNSKRKRKDVNMIGNDDGIGMIDDELSMNDFNGLMNDSSNEMIQHSIVPSIMNVNSSIHHHHHSHHHMNNSGKYGLQHHQQQQQQPSSYTSTTSSSSPIDFHSLQVNTLRKYKRHFRLPIKHASNKNQLADEIQRHFRSLDVNEKDVINKFMYMVKNGNNNNNNSNNNNGNGKSNEFNNSKE</sequence>
<dbReference type="PANTHER" id="PTHR13286">
    <property type="entry name" value="SAP30"/>
    <property type="match status" value="1"/>
</dbReference>
<evidence type="ECO:0000256" key="4">
    <source>
        <dbReference type="ARBA" id="ARBA00022723"/>
    </source>
</evidence>
<comment type="subcellular location">
    <subcellularLocation>
        <location evidence="1">Nucleus</location>
    </subcellularLocation>
</comment>
<evidence type="ECO:0000256" key="6">
    <source>
        <dbReference type="ARBA" id="ARBA00022833"/>
    </source>
</evidence>
<evidence type="ECO:0000313" key="14">
    <source>
        <dbReference type="Proteomes" id="UP000515146"/>
    </source>
</evidence>
<dbReference type="Pfam" id="PF13866">
    <property type="entry name" value="zf-SAP30"/>
    <property type="match status" value="1"/>
</dbReference>
<dbReference type="AlphaFoldDB" id="A0A6P6Y0Q7"/>
<dbReference type="Pfam" id="PF13867">
    <property type="entry name" value="SAP30_Sin3_bdg"/>
    <property type="match status" value="1"/>
</dbReference>
<dbReference type="GO" id="GO:0006355">
    <property type="term" value="P:regulation of DNA-templated transcription"/>
    <property type="evidence" value="ECO:0007669"/>
    <property type="project" value="TreeGrafter"/>
</dbReference>
<evidence type="ECO:0000256" key="10">
    <source>
        <dbReference type="ARBA" id="ARBA00023242"/>
    </source>
</evidence>
<evidence type="ECO:0000256" key="5">
    <source>
        <dbReference type="ARBA" id="ARBA00022771"/>
    </source>
</evidence>
<feature type="region of interest" description="Disordered" evidence="11">
    <location>
        <begin position="327"/>
        <end position="354"/>
    </location>
</feature>
<keyword evidence="9" id="KW-0804">Transcription</keyword>
<dbReference type="PANTHER" id="PTHR13286:SF6">
    <property type="entry name" value="HISTONE DEACETYLASE COMPLEX SUBUNIT SAP30L-RELATED"/>
    <property type="match status" value="1"/>
</dbReference>
<evidence type="ECO:0000256" key="3">
    <source>
        <dbReference type="ARBA" id="ARBA00022491"/>
    </source>
</evidence>
<feature type="compositionally biased region" description="Basic residues" evidence="11">
    <location>
        <begin position="231"/>
        <end position="240"/>
    </location>
</feature>
<dbReference type="GO" id="GO:0008270">
    <property type="term" value="F:zinc ion binding"/>
    <property type="evidence" value="ECO:0007669"/>
    <property type="project" value="UniProtKB-KW"/>
</dbReference>
<dbReference type="InterPro" id="IPR025717">
    <property type="entry name" value="SAP30_zn-finger"/>
</dbReference>
<dbReference type="InParanoid" id="A0A6P6Y0Q7"/>
<evidence type="ECO:0000313" key="15">
    <source>
        <dbReference type="RefSeq" id="XP_027197874.1"/>
    </source>
</evidence>
<keyword evidence="6" id="KW-0862">Zinc</keyword>
<keyword evidence="3" id="KW-0678">Repressor</keyword>
<evidence type="ECO:0000256" key="9">
    <source>
        <dbReference type="ARBA" id="ARBA00023163"/>
    </source>
</evidence>
<feature type="compositionally biased region" description="Low complexity" evidence="11">
    <location>
        <begin position="328"/>
        <end position="354"/>
    </location>
</feature>
<evidence type="ECO:0000256" key="2">
    <source>
        <dbReference type="ARBA" id="ARBA00006283"/>
    </source>
</evidence>
<gene>
    <name evidence="15" type="primary">LOC113792169</name>
</gene>
<feature type="compositionally biased region" description="Low complexity" evidence="11">
    <location>
        <begin position="249"/>
        <end position="270"/>
    </location>
</feature>
<dbReference type="GO" id="GO:0003712">
    <property type="term" value="F:transcription coregulator activity"/>
    <property type="evidence" value="ECO:0007669"/>
    <property type="project" value="TreeGrafter"/>
</dbReference>
<dbReference type="CTD" id="8819"/>
<feature type="domain" description="Histone deacetylase complex subunit SAP30 zinc-finger" evidence="12">
    <location>
        <begin position="115"/>
        <end position="181"/>
    </location>
</feature>
<keyword evidence="7" id="KW-0805">Transcription regulation</keyword>
<keyword evidence="10" id="KW-0539">Nucleus</keyword>
<proteinExistence type="inferred from homology"/>
<evidence type="ECO:0000256" key="8">
    <source>
        <dbReference type="ARBA" id="ARBA00023125"/>
    </source>
</evidence>
<dbReference type="InterPro" id="IPR038291">
    <property type="entry name" value="SAP30_C_sf"/>
</dbReference>
<dbReference type="Gene3D" id="3.40.1800.30">
    <property type="match status" value="1"/>
</dbReference>
<keyword evidence="5" id="KW-0863">Zinc-finger</keyword>
<feature type="region of interest" description="Disordered" evidence="11">
    <location>
        <begin position="231"/>
        <end position="271"/>
    </location>
</feature>
<dbReference type="InterPro" id="IPR025718">
    <property type="entry name" value="SAP30_Sin3-bd"/>
</dbReference>
<dbReference type="Proteomes" id="UP000515146">
    <property type="component" value="Unplaced"/>
</dbReference>
<dbReference type="InterPro" id="IPR024145">
    <property type="entry name" value="His_deAcase_SAP30/SAP30L"/>
</dbReference>
<evidence type="ECO:0000256" key="7">
    <source>
        <dbReference type="ARBA" id="ARBA00023015"/>
    </source>
</evidence>
<comment type="similarity">
    <text evidence="2">Belongs to the SAP30 family.</text>
</comment>
<dbReference type="Gene3D" id="6.10.160.20">
    <property type="match status" value="1"/>
</dbReference>
<dbReference type="FunCoup" id="A0A6P6Y0Q7">
    <property type="interactions" value="498"/>
</dbReference>
<dbReference type="OrthoDB" id="510958at2759"/>
<name>A0A6P6Y0Q7_DERPT</name>
<protein>
    <submittedName>
        <fullName evidence="15">Homeobox protein 6-like</fullName>
    </submittedName>
</protein>
<accession>A0A6P6Y0Q7</accession>
<evidence type="ECO:0000259" key="13">
    <source>
        <dbReference type="Pfam" id="PF13867"/>
    </source>
</evidence>